<reference evidence="1" key="1">
    <citation type="journal article" date="2015" name="Nature">
        <title>Complex archaea that bridge the gap between prokaryotes and eukaryotes.</title>
        <authorList>
            <person name="Spang A."/>
            <person name="Saw J.H."/>
            <person name="Jorgensen S.L."/>
            <person name="Zaremba-Niedzwiedzka K."/>
            <person name="Martijn J."/>
            <person name="Lind A.E."/>
            <person name="van Eijk R."/>
            <person name="Schleper C."/>
            <person name="Guy L."/>
            <person name="Ettema T.J."/>
        </authorList>
    </citation>
    <scope>NUCLEOTIDE SEQUENCE</scope>
</reference>
<protein>
    <submittedName>
        <fullName evidence="1">Uncharacterized protein</fullName>
    </submittedName>
</protein>
<evidence type="ECO:0000313" key="1">
    <source>
        <dbReference type="EMBL" id="KKL13120.1"/>
    </source>
</evidence>
<proteinExistence type="predicted"/>
<dbReference type="AlphaFoldDB" id="A0A0F9AUJ2"/>
<dbReference type="EMBL" id="LAZR01040991">
    <property type="protein sequence ID" value="KKL13120.1"/>
    <property type="molecule type" value="Genomic_DNA"/>
</dbReference>
<gene>
    <name evidence="1" type="ORF">LCGC14_2528990</name>
</gene>
<name>A0A0F9AUJ2_9ZZZZ</name>
<feature type="non-terminal residue" evidence="1">
    <location>
        <position position="1"/>
    </location>
</feature>
<organism evidence="1">
    <name type="scientific">marine sediment metagenome</name>
    <dbReference type="NCBI Taxonomy" id="412755"/>
    <lineage>
        <taxon>unclassified sequences</taxon>
        <taxon>metagenomes</taxon>
        <taxon>ecological metagenomes</taxon>
    </lineage>
</organism>
<comment type="caution">
    <text evidence="1">The sequence shown here is derived from an EMBL/GenBank/DDBJ whole genome shotgun (WGS) entry which is preliminary data.</text>
</comment>
<sequence length="21" mass="2488">RDCLVVVGLYAWMMQREDMDG</sequence>
<accession>A0A0F9AUJ2</accession>